<sequence>MDLPKFLSTLGNELSPVSIISTMNSFVNVKAIVEKKGG</sequence>
<evidence type="ECO:0000313" key="2">
    <source>
        <dbReference type="Proteomes" id="UP000242310"/>
    </source>
</evidence>
<gene>
    <name evidence="1" type="ORF">B0H94_103197</name>
</gene>
<protein>
    <submittedName>
        <fullName evidence="1">Uncharacterized protein</fullName>
    </submittedName>
</protein>
<keyword evidence="2" id="KW-1185">Reference proteome</keyword>
<reference evidence="1 2" key="1">
    <citation type="submission" date="2018-03" db="EMBL/GenBank/DDBJ databases">
        <title>Genomic Encyclopedia of Type Strains, Phase III (KMG-III): the genomes of soil and plant-associated and newly described type strains.</title>
        <authorList>
            <person name="Whitman W."/>
        </authorList>
    </citation>
    <scope>NUCLEOTIDE SEQUENCE [LARGE SCALE GENOMIC DNA]</scope>
    <source>
        <strain evidence="1 2">CGMCC 1.07653</strain>
    </source>
</reference>
<comment type="caution">
    <text evidence="1">The sequence shown here is derived from an EMBL/GenBank/DDBJ whole genome shotgun (WGS) entry which is preliminary data.</text>
</comment>
<dbReference type="AlphaFoldDB" id="A0A2P8HWN5"/>
<organism evidence="1 2">
    <name type="scientific">Salsuginibacillus halophilus</name>
    <dbReference type="NCBI Taxonomy" id="517424"/>
    <lineage>
        <taxon>Bacteria</taxon>
        <taxon>Bacillati</taxon>
        <taxon>Bacillota</taxon>
        <taxon>Bacilli</taxon>
        <taxon>Bacillales</taxon>
        <taxon>Bacillaceae</taxon>
        <taxon>Salsuginibacillus</taxon>
    </lineage>
</organism>
<dbReference type="Proteomes" id="UP000242310">
    <property type="component" value="Unassembled WGS sequence"/>
</dbReference>
<proteinExistence type="predicted"/>
<accession>A0A2P8HWN5</accession>
<evidence type="ECO:0000313" key="1">
    <source>
        <dbReference type="EMBL" id="PSL50584.1"/>
    </source>
</evidence>
<dbReference type="EMBL" id="PYAV01000003">
    <property type="protein sequence ID" value="PSL50584.1"/>
    <property type="molecule type" value="Genomic_DNA"/>
</dbReference>
<name>A0A2P8HWN5_9BACI</name>